<dbReference type="Pfam" id="PF18962">
    <property type="entry name" value="Por_Secre_tail"/>
    <property type="match status" value="1"/>
</dbReference>
<evidence type="ECO:0000256" key="1">
    <source>
        <dbReference type="SAM" id="SignalP"/>
    </source>
</evidence>
<gene>
    <name evidence="3" type="ORF">HELGO_WM41930</name>
</gene>
<feature type="domain" description="Secretion system C-terminal sorting" evidence="2">
    <location>
        <begin position="1603"/>
        <end position="1671"/>
    </location>
</feature>
<evidence type="ECO:0000313" key="3">
    <source>
        <dbReference type="EMBL" id="CAA6815717.1"/>
    </source>
</evidence>
<sequence length="1680" mass="182375">MKILHLFTMLLLSSFLFIARSYSQCNCNTAIGGVQNLDLYWVGNVDNNYNNPCNWRVGTFSNTNVPCQAPRSNDNVFFTAAAFSVPNKVVNIDQNSNCKNMSWDNAILPANKPLLTNASNAFDLNIYGNVTLTDLGKMDFNFNGHLNFLGTGSNIYTLDTRGHNLRVHSFVISLDPLAELRLLSEFVLNNINNNNASNSYDKKGGIIEHIEGHFNSNGHDIKADGLRSYTGTSRRLTLDNSIVNLEVRGWYPGILNLNNFSPATNFSATGSHIYIKAANAWGLTDNFVFQSTIELDSLSIDFKFGRQNLSGKINCHYLNVAEQSALQGANLSCNTLVLGDGALITSTSGKVIELDNFFGPTGCSGFAHIQGMHQTGSLILRKKTPGGTLNLNNLILSRISADVSLGSTYIITDSKDAGNNTNMTISAPVGCPSDLYFRPTSATAPTAWNDPANWFDNGGTAMNQLPSPFTNVHFDALSGTNVVVNETIGNCNDLNWNNIPSNFKLNILYPLGVMGDVNLMNNGVAEIIGGSAGYTMLRGLHLYGTGNTFTSNNVAIKTGIQFNSSADYAFTDSLYVNQIRMYSGSTIRTQNIGINLGRFWGISNRFMDNTQVYFRGTGWPICFSSGSTTISYTNNTSFHFNHVGNGAKTISGHLPNVYIAAGARDISLSGRIEGDLTFLGDAQLYKPGSYNTASSLTVDNSVFLATGAALATRGGTINIGQDLNAAGSCTNSGLIQSDIGTTNIAVNGVANVSNVTFGNINQTAAAINVVNSTDAGGNTGINFLAGATAQTYYWRAHHSNPADFTGDWSDPGHWTTTAGNLQGDSLCIPTLIDDVVFDVNSNSGTSNGCVIDGNAFCNNFNASNGIVLQAGFINKLYIGGHFILDNSTTAVNVNGLIGTLFLVGGGNIDTDGAALRVKELVLDSEGNTFNLLNPLQLEQTGTNNYSGILRLNAGSFNANGNDITLDNSFLSVSNKIRAFDFSNTTIHLLMKSFYRNSGGVSHFPWRIDNTGSFTLTSGDLDADGASLSSSMNTQFYLGDNLNYELLHLYNTNQTVELRGTNAHIRHANLATNINIIHSMEMDSMYVYGNNIYRLNNAKTLTLTAPHGKIVSRNIGPSNFVTIENNAAANVGLSFIHKEYGSSFCVNYVKVRDVKATKAGAQPAACTQPDCWDLLAIETDQNSDSISIQGNDWGIWQFKLPPLVNPTSFGSDTVIICKTGANVFYPIQITGTSPYIIDYTWQDATNAATNGGQSGLLVYDDDNDPATPYTYNVPLNPIVNTFDYVVEISTSRCGERILSTPVQTHVIIPVANPLVSTNRTGSCTFNNEGEWYAILDDINEHPIVSLLDSTISNDSLGIVNTEVFFEPAVQTLVYNGLVYPYLQRHWQITPTNNTVTKVRLYFTQQELDDLGVNTFAGRHNGGLDASTELKVLKYRDGTFLTSTTAPDVVEIPYRVVAKNSAGWVANPNAAAPFSNTTGMIAIEFDISSFSHFAIVTTQDALLNNSNLLSFEVQLTEKNVSKLSWAVDDVDNVASFEVQHTIDYQRITTLKNQQALAGQLTYTLLDETPYIGANYYRIKTLDKDGSISYSSWKVVTLHRDARPVIYPNPTNANLNVQLYAATTLSWSVRDLLGRVVLEQQSSTQAGVQTFQIPTQNLASGTYLLKIKNTTTGAITQHQFIKQ</sequence>
<dbReference type="EMBL" id="CACVAQ010000229">
    <property type="protein sequence ID" value="CAA6815717.1"/>
    <property type="molecule type" value="Genomic_DNA"/>
</dbReference>
<organism evidence="3">
    <name type="scientific">uncultured Aureispira sp</name>
    <dbReference type="NCBI Taxonomy" id="1331704"/>
    <lineage>
        <taxon>Bacteria</taxon>
        <taxon>Pseudomonadati</taxon>
        <taxon>Bacteroidota</taxon>
        <taxon>Saprospiria</taxon>
        <taxon>Saprospirales</taxon>
        <taxon>Saprospiraceae</taxon>
        <taxon>Aureispira</taxon>
        <taxon>environmental samples</taxon>
    </lineage>
</organism>
<evidence type="ECO:0000259" key="2">
    <source>
        <dbReference type="Pfam" id="PF18962"/>
    </source>
</evidence>
<protein>
    <recommendedName>
        <fullName evidence="2">Secretion system C-terminal sorting domain-containing protein</fullName>
    </recommendedName>
</protein>
<name>A0A6S6TGY4_9BACT</name>
<feature type="chain" id="PRO_5028119159" description="Secretion system C-terminal sorting domain-containing protein" evidence="1">
    <location>
        <begin position="20"/>
        <end position="1680"/>
    </location>
</feature>
<dbReference type="NCBIfam" id="TIGR04183">
    <property type="entry name" value="Por_Secre_tail"/>
    <property type="match status" value="1"/>
</dbReference>
<proteinExistence type="predicted"/>
<accession>A0A6S6TGY4</accession>
<keyword evidence="1" id="KW-0732">Signal</keyword>
<dbReference type="InterPro" id="IPR026444">
    <property type="entry name" value="Secre_tail"/>
</dbReference>
<reference evidence="3" key="1">
    <citation type="submission" date="2020-01" db="EMBL/GenBank/DDBJ databases">
        <authorList>
            <person name="Meier V. D."/>
            <person name="Meier V D."/>
        </authorList>
    </citation>
    <scope>NUCLEOTIDE SEQUENCE</scope>
    <source>
        <strain evidence="3">HLG_WM_MAG_10</strain>
    </source>
</reference>
<feature type="signal peptide" evidence="1">
    <location>
        <begin position="1"/>
        <end position="19"/>
    </location>
</feature>